<feature type="non-terminal residue" evidence="2">
    <location>
        <position position="208"/>
    </location>
</feature>
<feature type="chain" id="PRO_5003254723" evidence="1">
    <location>
        <begin position="23"/>
        <end position="208"/>
    </location>
</feature>
<name>F0J8I0_AMBVA</name>
<reference evidence="2" key="1">
    <citation type="journal article" date="2011" name="BMC Genomics">
        <title>A further insight into the sialome of the tropical bont tick, Amblyomma variegatum.</title>
        <authorList>
            <person name="Ribeiro J.M."/>
            <person name="Anderson J.M."/>
            <person name="Manoukis N.C."/>
            <person name="Meng Z."/>
            <person name="Francishetti I.M."/>
        </authorList>
    </citation>
    <scope>NUCLEOTIDE SEQUENCE</scope>
    <source>
        <strain evidence="2">Amb_var-1958</strain>
        <tissue evidence="2">Salivary gland</tissue>
    </source>
</reference>
<keyword evidence="1" id="KW-0732">Signal</keyword>
<protein>
    <submittedName>
        <fullName evidence="2">Salivary lipocalin</fullName>
    </submittedName>
</protein>
<feature type="signal peptide" evidence="1">
    <location>
        <begin position="1"/>
        <end position="22"/>
    </location>
</feature>
<organism evidence="2">
    <name type="scientific">Amblyomma variegatum</name>
    <name type="common">Tropical bont tick</name>
    <dbReference type="NCBI Taxonomy" id="34610"/>
    <lineage>
        <taxon>Eukaryota</taxon>
        <taxon>Metazoa</taxon>
        <taxon>Ecdysozoa</taxon>
        <taxon>Arthropoda</taxon>
        <taxon>Chelicerata</taxon>
        <taxon>Arachnida</taxon>
        <taxon>Acari</taxon>
        <taxon>Parasitiformes</taxon>
        <taxon>Ixodida</taxon>
        <taxon>Ixodoidea</taxon>
        <taxon>Ixodidae</taxon>
        <taxon>Amblyomminae</taxon>
        <taxon>Amblyomma</taxon>
    </lineage>
</organism>
<accession>F0J8I0</accession>
<dbReference type="EMBL" id="BK007181">
    <property type="protein sequence ID" value="DAA34205.1"/>
    <property type="molecule type" value="mRNA"/>
</dbReference>
<evidence type="ECO:0000313" key="2">
    <source>
        <dbReference type="EMBL" id="DAA34205.1"/>
    </source>
</evidence>
<dbReference type="AlphaFoldDB" id="F0J8I0"/>
<evidence type="ECO:0000256" key="1">
    <source>
        <dbReference type="SAM" id="SignalP"/>
    </source>
</evidence>
<sequence length="208" mass="23426">MAYMITLLAFILTSFSLELLEGSKPADENGNSNLDIIKVLNTSEPQWLYYQTYDNAVSLDSLEPEVKEFALAQTCIYDKMTNISEEDYRFTHKLIFDNQRVILHYLAIFDRDPSSRRAPPLSMNVYNETGSGPLFSMTLRHADESAGCSVFSVAFFEDGRKYAPTQGTIETGVVVSHELASSFTETDSSSHQNLLDHLRLLFATVNDI</sequence>
<proteinExistence type="evidence at transcript level"/>